<evidence type="ECO:0000256" key="1">
    <source>
        <dbReference type="SAM" id="Phobius"/>
    </source>
</evidence>
<dbReference type="EMBL" id="CP035758">
    <property type="protein sequence ID" value="QBD80792.1"/>
    <property type="molecule type" value="Genomic_DNA"/>
</dbReference>
<protein>
    <submittedName>
        <fullName evidence="2">Uncharacterized protein</fullName>
    </submittedName>
</protein>
<proteinExistence type="predicted"/>
<sequence length="177" mass="19505">MKPYQRQRRIRDSVLLSGWLFADLLLGLAVIFLAANTIGITPQARATPTPQTTPTPMPSPTPLPILELKAHHVSLNVDTEGLLNNSSEAINNFKQRIRALGFLQGRRAGLVIAYGGANNTDQIPRAQAVSLKVMSLLHGLGKENFVFMQTAFYDPLYNLGDDPNHIVLDIYLFTQPA</sequence>
<reference evidence="2 3" key="1">
    <citation type="submission" date="2019-01" db="EMBL/GenBank/DDBJ databases">
        <title>Ktedonosporobacter rubrisoli SCAWS-G2.</title>
        <authorList>
            <person name="Huang Y."/>
            <person name="Yan B."/>
        </authorList>
    </citation>
    <scope>NUCLEOTIDE SEQUENCE [LARGE SCALE GENOMIC DNA]</scope>
    <source>
        <strain evidence="2 3">SCAWS-G2</strain>
    </source>
</reference>
<dbReference type="Proteomes" id="UP000290365">
    <property type="component" value="Chromosome"/>
</dbReference>
<keyword evidence="1" id="KW-0472">Membrane</keyword>
<accession>A0A4P6JZ66</accession>
<keyword evidence="1" id="KW-0812">Transmembrane</keyword>
<keyword evidence="3" id="KW-1185">Reference proteome</keyword>
<dbReference type="RefSeq" id="WP_129891854.1">
    <property type="nucleotide sequence ID" value="NZ_CP035758.1"/>
</dbReference>
<evidence type="ECO:0000313" key="2">
    <source>
        <dbReference type="EMBL" id="QBD80792.1"/>
    </source>
</evidence>
<dbReference type="KEGG" id="kbs:EPA93_34425"/>
<organism evidence="2 3">
    <name type="scientific">Ktedonosporobacter rubrisoli</name>
    <dbReference type="NCBI Taxonomy" id="2509675"/>
    <lineage>
        <taxon>Bacteria</taxon>
        <taxon>Bacillati</taxon>
        <taxon>Chloroflexota</taxon>
        <taxon>Ktedonobacteria</taxon>
        <taxon>Ktedonobacterales</taxon>
        <taxon>Ktedonosporobacteraceae</taxon>
        <taxon>Ktedonosporobacter</taxon>
    </lineage>
</organism>
<gene>
    <name evidence="2" type="ORF">EPA93_34425</name>
</gene>
<dbReference type="AlphaFoldDB" id="A0A4P6JZ66"/>
<evidence type="ECO:0000313" key="3">
    <source>
        <dbReference type="Proteomes" id="UP000290365"/>
    </source>
</evidence>
<feature type="transmembrane region" description="Helical" evidence="1">
    <location>
        <begin position="12"/>
        <end position="35"/>
    </location>
</feature>
<dbReference type="OrthoDB" id="165030at2"/>
<name>A0A4P6JZ66_KTERU</name>
<keyword evidence="1" id="KW-1133">Transmembrane helix</keyword>